<gene>
    <name evidence="14" type="ORF">MPDQ_001287</name>
</gene>
<protein>
    <recommendedName>
        <fullName evidence="16">Nuclear envelope protein</fullName>
    </recommendedName>
</protein>
<dbReference type="PANTHER" id="PTHR13269:SF6">
    <property type="entry name" value="NUCLEOPORIN NDC1"/>
    <property type="match status" value="1"/>
</dbReference>
<evidence type="ECO:0000313" key="15">
    <source>
        <dbReference type="Proteomes" id="UP000319663"/>
    </source>
</evidence>
<dbReference type="Pfam" id="PF09531">
    <property type="entry name" value="Ndc1_Nup"/>
    <property type="match status" value="1"/>
</dbReference>
<keyword evidence="15" id="KW-1185">Reference proteome</keyword>
<feature type="region of interest" description="Disordered" evidence="13">
    <location>
        <begin position="157"/>
        <end position="201"/>
    </location>
</feature>
<name>A0A507QPX6_MONPU</name>
<evidence type="ECO:0000256" key="7">
    <source>
        <dbReference type="ARBA" id="ARBA00022927"/>
    </source>
</evidence>
<evidence type="ECO:0000256" key="1">
    <source>
        <dbReference type="ARBA" id="ARBA00004232"/>
    </source>
</evidence>
<keyword evidence="7" id="KW-0653">Protein transport</keyword>
<dbReference type="GO" id="GO:0015031">
    <property type="term" value="P:protein transport"/>
    <property type="evidence" value="ECO:0007669"/>
    <property type="project" value="UniProtKB-KW"/>
</dbReference>
<evidence type="ECO:0000256" key="8">
    <source>
        <dbReference type="ARBA" id="ARBA00022989"/>
    </source>
</evidence>
<evidence type="ECO:0000256" key="3">
    <source>
        <dbReference type="ARBA" id="ARBA00005760"/>
    </source>
</evidence>
<dbReference type="STRING" id="5098.A0A507QPX6"/>
<keyword evidence="10" id="KW-0906">Nuclear pore complex</keyword>
<dbReference type="GO" id="GO:0005816">
    <property type="term" value="C:spindle pole body"/>
    <property type="evidence" value="ECO:0007669"/>
    <property type="project" value="TreeGrafter"/>
</dbReference>
<evidence type="ECO:0000256" key="12">
    <source>
        <dbReference type="ARBA" id="ARBA00023242"/>
    </source>
</evidence>
<dbReference type="GO" id="GO:0070762">
    <property type="term" value="C:nuclear pore transmembrane ring"/>
    <property type="evidence" value="ECO:0007669"/>
    <property type="project" value="TreeGrafter"/>
</dbReference>
<comment type="caution">
    <text evidence="14">The sequence shown here is derived from an EMBL/GenBank/DDBJ whole genome shotgun (WGS) entry which is preliminary data.</text>
</comment>
<keyword evidence="6" id="KW-0509">mRNA transport</keyword>
<evidence type="ECO:0000256" key="4">
    <source>
        <dbReference type="ARBA" id="ARBA00022448"/>
    </source>
</evidence>
<evidence type="ECO:0000256" key="6">
    <source>
        <dbReference type="ARBA" id="ARBA00022816"/>
    </source>
</evidence>
<dbReference type="GO" id="GO:0106166">
    <property type="term" value="F:spindle pole body-nuclear membrane anchor activity"/>
    <property type="evidence" value="ECO:0007669"/>
    <property type="project" value="TreeGrafter"/>
</dbReference>
<keyword evidence="9" id="KW-0811">Translocation</keyword>
<proteinExistence type="inferred from homology"/>
<dbReference type="EMBL" id="VIFY01000132">
    <property type="protein sequence ID" value="TQB69883.1"/>
    <property type="molecule type" value="Genomic_DNA"/>
</dbReference>
<organism evidence="14 15">
    <name type="scientific">Monascus purpureus</name>
    <name type="common">Red mold</name>
    <name type="synonym">Monascus anka</name>
    <dbReference type="NCBI Taxonomy" id="5098"/>
    <lineage>
        <taxon>Eukaryota</taxon>
        <taxon>Fungi</taxon>
        <taxon>Dikarya</taxon>
        <taxon>Ascomycota</taxon>
        <taxon>Pezizomycotina</taxon>
        <taxon>Eurotiomycetes</taxon>
        <taxon>Eurotiomycetidae</taxon>
        <taxon>Eurotiales</taxon>
        <taxon>Aspergillaceae</taxon>
        <taxon>Monascus</taxon>
    </lineage>
</organism>
<evidence type="ECO:0008006" key="16">
    <source>
        <dbReference type="Google" id="ProtNLM"/>
    </source>
</evidence>
<evidence type="ECO:0000313" key="14">
    <source>
        <dbReference type="EMBL" id="TQB69883.1"/>
    </source>
</evidence>
<dbReference type="AlphaFoldDB" id="A0A507QPX6"/>
<keyword evidence="4" id="KW-0813">Transport</keyword>
<evidence type="ECO:0000256" key="13">
    <source>
        <dbReference type="SAM" id="MobiDB-lite"/>
    </source>
</evidence>
<dbReference type="GO" id="GO:0031965">
    <property type="term" value="C:nuclear membrane"/>
    <property type="evidence" value="ECO:0007669"/>
    <property type="project" value="UniProtKB-SubCell"/>
</dbReference>
<evidence type="ECO:0000256" key="9">
    <source>
        <dbReference type="ARBA" id="ARBA00023010"/>
    </source>
</evidence>
<evidence type="ECO:0000256" key="10">
    <source>
        <dbReference type="ARBA" id="ARBA00023132"/>
    </source>
</evidence>
<dbReference type="PANTHER" id="PTHR13269">
    <property type="entry name" value="NUCLEOPORIN NDC1"/>
    <property type="match status" value="1"/>
</dbReference>
<dbReference type="GO" id="GO:0051028">
    <property type="term" value="P:mRNA transport"/>
    <property type="evidence" value="ECO:0007669"/>
    <property type="project" value="UniProtKB-KW"/>
</dbReference>
<evidence type="ECO:0000256" key="11">
    <source>
        <dbReference type="ARBA" id="ARBA00023136"/>
    </source>
</evidence>
<evidence type="ECO:0000256" key="2">
    <source>
        <dbReference type="ARBA" id="ARBA00004567"/>
    </source>
</evidence>
<keyword evidence="8" id="KW-1133">Transmembrane helix</keyword>
<evidence type="ECO:0000256" key="5">
    <source>
        <dbReference type="ARBA" id="ARBA00022692"/>
    </source>
</evidence>
<keyword evidence="11" id="KW-0472">Membrane</keyword>
<comment type="similarity">
    <text evidence="3">Belongs to the NDC1 family.</text>
</comment>
<sequence length="438" mass="48273">MSFPVVYTLFLRRPAWSFTLYFAKLFWNFARSAAKPPGFFPGVGVGAFLQSFVSGTLLVFCWEITNALFTIFLGQEPLKRGQPLTAEAKDPNGSLLNGLKAKKEVVNSFAFWELCFISQRFPDRRKAIFNDIDREGGAAWSQIRDASVELIQGISTRISESKQDKSKPSSQTIRKPQPEIHTLPRLADPPKKDNIFAASPKATSRPAQFAETIGTTAKSYGQSSDWTPVARARVRDAFGRASSAVLSPERKQKLLASSREFRLLTGPTPKTGPETIHPFIVQFLRSPVGQPLRQTYAQRLRSIVLGRPHASLCPLVDAIESLTRLLVASVTEDMFGKVCADVPTVVCLFTKTITDLEPFINGGLGIHWTDVTFPPSSDPQAQAAARRVPEVDLVLAVLKSSLADLVAAFSKHARDFGLGEKDLRLARKAAGIEERKES</sequence>
<keyword evidence="12" id="KW-0539">Nucleus</keyword>
<keyword evidence="5" id="KW-0812">Transmembrane</keyword>
<dbReference type="InterPro" id="IPR019049">
    <property type="entry name" value="Nucleoporin_prot_Ndc1/Nup"/>
</dbReference>
<dbReference type="GO" id="GO:0006999">
    <property type="term" value="P:nuclear pore organization"/>
    <property type="evidence" value="ECO:0007669"/>
    <property type="project" value="TreeGrafter"/>
</dbReference>
<dbReference type="GO" id="GO:0070631">
    <property type="term" value="P:spindle pole body localization"/>
    <property type="evidence" value="ECO:0007669"/>
    <property type="project" value="TreeGrafter"/>
</dbReference>
<accession>A0A507QPX6</accession>
<reference evidence="14 15" key="1">
    <citation type="submission" date="2019-06" db="EMBL/GenBank/DDBJ databases">
        <title>Wine fermentation using esterase from Monascus purpureus.</title>
        <authorList>
            <person name="Geng C."/>
            <person name="Zhang Y."/>
        </authorList>
    </citation>
    <scope>NUCLEOTIDE SEQUENCE [LARGE SCALE GENOMIC DNA]</scope>
    <source>
        <strain evidence="14">HQ1</strain>
    </source>
</reference>
<comment type="subcellular location">
    <subcellularLocation>
        <location evidence="1">Nucleus membrane</location>
        <topology evidence="1">Multi-pass membrane protein</topology>
    </subcellularLocation>
    <subcellularLocation>
        <location evidence="2">Nucleus</location>
        <location evidence="2">Nuclear pore complex</location>
    </subcellularLocation>
</comment>
<dbReference type="Proteomes" id="UP000319663">
    <property type="component" value="Unassembled WGS sequence"/>
</dbReference>